<feature type="compositionally biased region" description="Basic and acidic residues" evidence="1">
    <location>
        <begin position="382"/>
        <end position="392"/>
    </location>
</feature>
<reference evidence="3" key="1">
    <citation type="journal article" date="2017" name="Nat. Commun.">
        <title>The asparagus genome sheds light on the origin and evolution of a young Y chromosome.</title>
        <authorList>
            <person name="Harkess A."/>
            <person name="Zhou J."/>
            <person name="Xu C."/>
            <person name="Bowers J.E."/>
            <person name="Van der Hulst R."/>
            <person name="Ayyampalayam S."/>
            <person name="Mercati F."/>
            <person name="Riccardi P."/>
            <person name="McKain M.R."/>
            <person name="Kakrana A."/>
            <person name="Tang H."/>
            <person name="Ray J."/>
            <person name="Groenendijk J."/>
            <person name="Arikit S."/>
            <person name="Mathioni S.M."/>
            <person name="Nakano M."/>
            <person name="Shan H."/>
            <person name="Telgmann-Rauber A."/>
            <person name="Kanno A."/>
            <person name="Yue Z."/>
            <person name="Chen H."/>
            <person name="Li W."/>
            <person name="Chen Y."/>
            <person name="Xu X."/>
            <person name="Zhang Y."/>
            <person name="Luo S."/>
            <person name="Chen H."/>
            <person name="Gao J."/>
            <person name="Mao Z."/>
            <person name="Pires J.C."/>
            <person name="Luo M."/>
            <person name="Kudrna D."/>
            <person name="Wing R.A."/>
            <person name="Meyers B.C."/>
            <person name="Yi K."/>
            <person name="Kong H."/>
            <person name="Lavrijsen P."/>
            <person name="Sunseri F."/>
            <person name="Falavigna A."/>
            <person name="Ye Y."/>
            <person name="Leebens-Mack J.H."/>
            <person name="Chen G."/>
        </authorList>
    </citation>
    <scope>NUCLEOTIDE SEQUENCE [LARGE SCALE GENOMIC DNA]</scope>
    <source>
        <strain evidence="3">cv. DH0086</strain>
    </source>
</reference>
<dbReference type="PANTHER" id="PTHR14732">
    <property type="entry name" value="RNA POLYMERASE II SUBUNIT B1 CTD PHOSPHATASE RPAP2-RELATED"/>
    <property type="match status" value="1"/>
</dbReference>
<dbReference type="EMBL" id="CM007387">
    <property type="protein sequence ID" value="ONK63108.1"/>
    <property type="molecule type" value="Genomic_DNA"/>
</dbReference>
<dbReference type="PANTHER" id="PTHR14732:SF0">
    <property type="entry name" value="RNA POLYMERASE II SUBUNIT B1 CTD PHOSPHATASE RPAP2-RELATED"/>
    <property type="match status" value="1"/>
</dbReference>
<dbReference type="GO" id="GO:0005634">
    <property type="term" value="C:nucleus"/>
    <property type="evidence" value="ECO:0007669"/>
    <property type="project" value="TreeGrafter"/>
</dbReference>
<gene>
    <name evidence="2" type="ORF">A4U43_C07F11500</name>
</gene>
<dbReference type="Gramene" id="ONK63108">
    <property type="protein sequence ID" value="ONK63108"/>
    <property type="gene ID" value="A4U43_C07F11500"/>
</dbReference>
<name>A0A5P1EB67_ASPOF</name>
<accession>A0A5P1EB67</accession>
<keyword evidence="3" id="KW-1185">Reference proteome</keyword>
<evidence type="ECO:0000313" key="3">
    <source>
        <dbReference type="Proteomes" id="UP000243459"/>
    </source>
</evidence>
<feature type="compositionally biased region" description="Polar residues" evidence="1">
    <location>
        <begin position="393"/>
        <end position="402"/>
    </location>
</feature>
<feature type="region of interest" description="Disordered" evidence="1">
    <location>
        <begin position="150"/>
        <end position="197"/>
    </location>
</feature>
<protein>
    <submittedName>
        <fullName evidence="2">Uncharacterized protein</fullName>
    </submittedName>
</protein>
<evidence type="ECO:0000313" key="2">
    <source>
        <dbReference type="EMBL" id="ONK63108.1"/>
    </source>
</evidence>
<dbReference type="Proteomes" id="UP000243459">
    <property type="component" value="Chromosome 7"/>
</dbReference>
<feature type="region of interest" description="Disordered" evidence="1">
    <location>
        <begin position="382"/>
        <end position="402"/>
    </location>
</feature>
<dbReference type="GO" id="GO:0043175">
    <property type="term" value="F:RNA polymerase core enzyme binding"/>
    <property type="evidence" value="ECO:0007669"/>
    <property type="project" value="InterPro"/>
</dbReference>
<dbReference type="GO" id="GO:0008420">
    <property type="term" value="F:RNA polymerase II CTD heptapeptide repeat phosphatase activity"/>
    <property type="evidence" value="ECO:0007669"/>
    <property type="project" value="InterPro"/>
</dbReference>
<sequence>MANPNPNSNPPITIASAIYKLQLHLFNTPSTPFDLLIAASTLLSKPDYDDIVTERTISDLFSVRPPAEGAFKGSLGDERRADVDVRREKVEDVLRLFGCFDGDEDEEEVRRGERLGKLKLEIKEKERAVDGDLKLGEWIGPPNAIEGYIPHLDRGSNIPSKSETAQETGSASSTEVDHMTPSLRDECDGDPSKRSSAMINDVPETTAKKLEDMIITEKKNTSKQSLESLKLKFQTNVAAHNIGKVDNGDMGFTSSIIVGNDFDAALSKSCVVSTQDASELIAKQLEEVVLAEKKKKKVKKSKSSSSNARKIASGRKNDKIDFQSTIITGDLVNVTSGTSSTSSLDSSSKDSVNVHVKNKTEPLGYGESDDVMLSGGVSMEKKHVSQENELKSSLKTSRSKGGNRSVKWADEVILEVLEDKKDTPQVMREEDLDSSLRLASAEACAAALSHAASAAASGDVDAGDAVSEAGIVILPQPQYCEDRESEADEEACEFDQGVLKWPTKTVLLDTDVFEVEDSWHDTPPEGFSLTLSPFATMWMALFGWITCSSLCYIYGHDEISHEDFLFVNGREYPRKTFLRDGKSSEIRLALDGFICRALPGLVMDLKLPTPVSTLEKFLARLLDTMSFVDALPSFRMKQWQVIVLLFIEALSVHRLPSLAPQMTSRNLLLHTVLNAARVSIEEYETMRDLMMPLGRLPQFSMQSGG</sequence>
<dbReference type="AlphaFoldDB" id="A0A5P1EB67"/>
<evidence type="ECO:0000256" key="1">
    <source>
        <dbReference type="SAM" id="MobiDB-lite"/>
    </source>
</evidence>
<organism evidence="2 3">
    <name type="scientific">Asparagus officinalis</name>
    <name type="common">Garden asparagus</name>
    <dbReference type="NCBI Taxonomy" id="4686"/>
    <lineage>
        <taxon>Eukaryota</taxon>
        <taxon>Viridiplantae</taxon>
        <taxon>Streptophyta</taxon>
        <taxon>Embryophyta</taxon>
        <taxon>Tracheophyta</taxon>
        <taxon>Spermatophyta</taxon>
        <taxon>Magnoliopsida</taxon>
        <taxon>Liliopsida</taxon>
        <taxon>Asparagales</taxon>
        <taxon>Asparagaceae</taxon>
        <taxon>Asparagoideae</taxon>
        <taxon>Asparagus</taxon>
    </lineage>
</organism>
<feature type="compositionally biased region" description="Basic and acidic residues" evidence="1">
    <location>
        <begin position="175"/>
        <end position="193"/>
    </location>
</feature>
<feature type="compositionally biased region" description="Polar residues" evidence="1">
    <location>
        <begin position="157"/>
        <end position="174"/>
    </location>
</feature>
<dbReference type="GO" id="GO:0005737">
    <property type="term" value="C:cytoplasm"/>
    <property type="evidence" value="ECO:0007669"/>
    <property type="project" value="TreeGrafter"/>
</dbReference>
<proteinExistence type="predicted"/>
<dbReference type="InterPro" id="IPR039693">
    <property type="entry name" value="Rtr1/RPAP2"/>
</dbReference>